<accession>A0ABP7G0R2</accession>
<dbReference type="Proteomes" id="UP001499884">
    <property type="component" value="Unassembled WGS sequence"/>
</dbReference>
<reference evidence="2" key="1">
    <citation type="journal article" date="2019" name="Int. J. Syst. Evol. Microbiol.">
        <title>The Global Catalogue of Microorganisms (GCM) 10K type strain sequencing project: providing services to taxonomists for standard genome sequencing and annotation.</title>
        <authorList>
            <consortium name="The Broad Institute Genomics Platform"/>
            <consortium name="The Broad Institute Genome Sequencing Center for Infectious Disease"/>
            <person name="Wu L."/>
            <person name="Ma J."/>
        </authorList>
    </citation>
    <scope>NUCLEOTIDE SEQUENCE [LARGE SCALE GENOMIC DNA]</scope>
    <source>
        <strain evidence="2">JCM 30846</strain>
    </source>
</reference>
<organism evidence="1 2">
    <name type="scientific">Streptomyces tremellae</name>
    <dbReference type="NCBI Taxonomy" id="1124239"/>
    <lineage>
        <taxon>Bacteria</taxon>
        <taxon>Bacillati</taxon>
        <taxon>Actinomycetota</taxon>
        <taxon>Actinomycetes</taxon>
        <taxon>Kitasatosporales</taxon>
        <taxon>Streptomycetaceae</taxon>
        <taxon>Streptomyces</taxon>
    </lineage>
</organism>
<name>A0ABP7G0R2_9ACTN</name>
<protein>
    <recommendedName>
        <fullName evidence="3">SnoaL-like domain-containing protein</fullName>
    </recommendedName>
</protein>
<sequence length="100" mass="10709">MSTAATPDSEPLGYEGELLALVRETAPRMFAVVAEYAAGTDDADAVVIAWGHAHEGGRTEVIGPRGRRWTLASPDSVTRFLPGDDACATRLVWLPRATRS</sequence>
<gene>
    <name evidence="1" type="ORF">GCM10023082_56020</name>
</gene>
<evidence type="ECO:0008006" key="3">
    <source>
        <dbReference type="Google" id="ProtNLM"/>
    </source>
</evidence>
<dbReference type="EMBL" id="BAABEP010000059">
    <property type="protein sequence ID" value="GAA3753250.1"/>
    <property type="molecule type" value="Genomic_DNA"/>
</dbReference>
<keyword evidence="2" id="KW-1185">Reference proteome</keyword>
<evidence type="ECO:0000313" key="2">
    <source>
        <dbReference type="Proteomes" id="UP001499884"/>
    </source>
</evidence>
<comment type="caution">
    <text evidence="1">The sequence shown here is derived from an EMBL/GenBank/DDBJ whole genome shotgun (WGS) entry which is preliminary data.</text>
</comment>
<proteinExistence type="predicted"/>
<dbReference type="RefSeq" id="WP_345653321.1">
    <property type="nucleotide sequence ID" value="NZ_BAABEP010000059.1"/>
</dbReference>
<evidence type="ECO:0000313" key="1">
    <source>
        <dbReference type="EMBL" id="GAA3753250.1"/>
    </source>
</evidence>